<keyword evidence="2 5" id="KW-0812">Transmembrane</keyword>
<dbReference type="GO" id="GO:0005774">
    <property type="term" value="C:vacuolar membrane"/>
    <property type="evidence" value="ECO:0007669"/>
    <property type="project" value="TreeGrafter"/>
</dbReference>
<comment type="caution">
    <text evidence="7">The sequence shown here is derived from an EMBL/GenBank/DDBJ whole genome shotgun (WGS) entry which is preliminary data.</text>
</comment>
<feature type="transmembrane region" description="Helical" evidence="5">
    <location>
        <begin position="175"/>
        <end position="199"/>
    </location>
</feature>
<reference evidence="7" key="1">
    <citation type="submission" date="2020-07" db="EMBL/GenBank/DDBJ databases">
        <title>Multicomponent nature underlies the extraordinary mechanical properties of spider dragline silk.</title>
        <authorList>
            <person name="Kono N."/>
            <person name="Nakamura H."/>
            <person name="Mori M."/>
            <person name="Yoshida Y."/>
            <person name="Ohtoshi R."/>
            <person name="Malay A.D."/>
            <person name="Moran D.A.P."/>
            <person name="Tomita M."/>
            <person name="Numata K."/>
            <person name="Arakawa K."/>
        </authorList>
    </citation>
    <scope>NUCLEOTIDE SEQUENCE</scope>
</reference>
<dbReference type="GO" id="GO:0015179">
    <property type="term" value="F:L-amino acid transmembrane transporter activity"/>
    <property type="evidence" value="ECO:0007669"/>
    <property type="project" value="TreeGrafter"/>
</dbReference>
<keyword evidence="4 5" id="KW-0472">Membrane</keyword>
<evidence type="ECO:0000256" key="1">
    <source>
        <dbReference type="ARBA" id="ARBA00004141"/>
    </source>
</evidence>
<dbReference type="Pfam" id="PF01490">
    <property type="entry name" value="Aa_trans"/>
    <property type="match status" value="1"/>
</dbReference>
<evidence type="ECO:0000313" key="8">
    <source>
        <dbReference type="Proteomes" id="UP000887116"/>
    </source>
</evidence>
<dbReference type="Proteomes" id="UP000887116">
    <property type="component" value="Unassembled WGS sequence"/>
</dbReference>
<evidence type="ECO:0000256" key="2">
    <source>
        <dbReference type="ARBA" id="ARBA00022692"/>
    </source>
</evidence>
<feature type="transmembrane region" description="Helical" evidence="5">
    <location>
        <begin position="38"/>
        <end position="58"/>
    </location>
</feature>
<evidence type="ECO:0000259" key="6">
    <source>
        <dbReference type="Pfam" id="PF01490"/>
    </source>
</evidence>
<evidence type="ECO:0000256" key="4">
    <source>
        <dbReference type="ARBA" id="ARBA00023136"/>
    </source>
</evidence>
<feature type="domain" description="Amino acid transporter transmembrane" evidence="6">
    <location>
        <begin position="2"/>
        <end position="218"/>
    </location>
</feature>
<feature type="transmembrane region" description="Helical" evidence="5">
    <location>
        <begin position="152"/>
        <end position="169"/>
    </location>
</feature>
<name>A0A8X6H7I0_TRICU</name>
<sequence>MSFISTLVVSVGIITMILLDDTDITEVICTPISLDSFFLGFGAMFFALGGAASFPTVQNDMKDRKEFPKSVFLAFALVLFLYLPLSILGCLVYGDQLTENVLDSVPSSIFKTSIEVLSVFHMIFSLPLVISPCSLELEELLNIPHEFGWKRIALRSSIMAFILFVGLTVPDFGKVIHFIGGSVIVLTTTVFPCLFYLQLTSQKNPAWRKKYNILTIFIQQPFITCIILVTAENVTFI</sequence>
<dbReference type="AlphaFoldDB" id="A0A8X6H7I0"/>
<dbReference type="Gene3D" id="1.20.1740.10">
    <property type="entry name" value="Amino acid/polyamine transporter I"/>
    <property type="match status" value="1"/>
</dbReference>
<keyword evidence="8" id="KW-1185">Reference proteome</keyword>
<dbReference type="PANTHER" id="PTHR22950:SF703">
    <property type="entry name" value="AMINO ACID TRANSPORTER TRANSMEMBRANE DOMAIN-CONTAINING PROTEIN"/>
    <property type="match status" value="1"/>
</dbReference>
<evidence type="ECO:0000256" key="3">
    <source>
        <dbReference type="ARBA" id="ARBA00022989"/>
    </source>
</evidence>
<keyword evidence="3 5" id="KW-1133">Transmembrane helix</keyword>
<feature type="transmembrane region" description="Helical" evidence="5">
    <location>
        <begin position="211"/>
        <end position="231"/>
    </location>
</feature>
<evidence type="ECO:0000313" key="7">
    <source>
        <dbReference type="EMBL" id="GFR17418.1"/>
    </source>
</evidence>
<dbReference type="EMBL" id="BMAO01007636">
    <property type="protein sequence ID" value="GFR17418.1"/>
    <property type="molecule type" value="Genomic_DNA"/>
</dbReference>
<protein>
    <submittedName>
        <fullName evidence="7">Aa_trans domain-containing protein</fullName>
    </submittedName>
</protein>
<accession>A0A8X6H7I0</accession>
<organism evidence="7 8">
    <name type="scientific">Trichonephila clavata</name>
    <name type="common">Joro spider</name>
    <name type="synonym">Nephila clavata</name>
    <dbReference type="NCBI Taxonomy" id="2740835"/>
    <lineage>
        <taxon>Eukaryota</taxon>
        <taxon>Metazoa</taxon>
        <taxon>Ecdysozoa</taxon>
        <taxon>Arthropoda</taxon>
        <taxon>Chelicerata</taxon>
        <taxon>Arachnida</taxon>
        <taxon>Araneae</taxon>
        <taxon>Araneomorphae</taxon>
        <taxon>Entelegynae</taxon>
        <taxon>Araneoidea</taxon>
        <taxon>Nephilidae</taxon>
        <taxon>Trichonephila</taxon>
    </lineage>
</organism>
<gene>
    <name evidence="7" type="primary">AVEN_91218_1</name>
    <name evidence="7" type="ORF">TNCT_659661</name>
</gene>
<feature type="transmembrane region" description="Helical" evidence="5">
    <location>
        <begin position="114"/>
        <end position="131"/>
    </location>
</feature>
<feature type="transmembrane region" description="Helical" evidence="5">
    <location>
        <begin position="70"/>
        <end position="94"/>
    </location>
</feature>
<dbReference type="OrthoDB" id="655540at2759"/>
<proteinExistence type="predicted"/>
<evidence type="ECO:0000256" key="5">
    <source>
        <dbReference type="SAM" id="Phobius"/>
    </source>
</evidence>
<comment type="subcellular location">
    <subcellularLocation>
        <location evidence="1">Membrane</location>
        <topology evidence="1">Multi-pass membrane protein</topology>
    </subcellularLocation>
</comment>
<dbReference type="InterPro" id="IPR013057">
    <property type="entry name" value="AA_transpt_TM"/>
</dbReference>
<dbReference type="PANTHER" id="PTHR22950">
    <property type="entry name" value="AMINO ACID TRANSPORTER"/>
    <property type="match status" value="1"/>
</dbReference>